<feature type="domain" description="Histidine kinase" evidence="16">
    <location>
        <begin position="241"/>
        <end position="462"/>
    </location>
</feature>
<dbReference type="SMART" id="SM00387">
    <property type="entry name" value="HATPase_c"/>
    <property type="match status" value="1"/>
</dbReference>
<feature type="domain" description="PAS" evidence="18">
    <location>
        <begin position="119"/>
        <end position="151"/>
    </location>
</feature>
<dbReference type="SUPFAM" id="SSF52172">
    <property type="entry name" value="CheY-like"/>
    <property type="match status" value="2"/>
</dbReference>
<evidence type="ECO:0000256" key="12">
    <source>
        <dbReference type="ARBA" id="ARBA00023012"/>
    </source>
</evidence>
<dbReference type="CDD" id="cd16922">
    <property type="entry name" value="HATPase_EvgS-ArcB-TorS-like"/>
    <property type="match status" value="1"/>
</dbReference>
<organism evidence="19 20">
    <name type="scientific">Lacunisphaera limnophila</name>
    <dbReference type="NCBI Taxonomy" id="1838286"/>
    <lineage>
        <taxon>Bacteria</taxon>
        <taxon>Pseudomonadati</taxon>
        <taxon>Verrucomicrobiota</taxon>
        <taxon>Opitutia</taxon>
        <taxon>Opitutales</taxon>
        <taxon>Opitutaceae</taxon>
        <taxon>Lacunisphaera</taxon>
    </lineage>
</organism>
<evidence type="ECO:0000259" key="16">
    <source>
        <dbReference type="PROSITE" id="PS50109"/>
    </source>
</evidence>
<feature type="transmembrane region" description="Helical" evidence="15">
    <location>
        <begin position="51"/>
        <end position="73"/>
    </location>
</feature>
<evidence type="ECO:0000256" key="1">
    <source>
        <dbReference type="ARBA" id="ARBA00000085"/>
    </source>
</evidence>
<dbReference type="Gene3D" id="3.30.450.20">
    <property type="entry name" value="PAS domain"/>
    <property type="match status" value="1"/>
</dbReference>
<evidence type="ECO:0000256" key="8">
    <source>
        <dbReference type="ARBA" id="ARBA00022741"/>
    </source>
</evidence>
<dbReference type="Proteomes" id="UP000095228">
    <property type="component" value="Chromosome"/>
</dbReference>
<dbReference type="FunFam" id="1.10.287.130:FF:000003">
    <property type="entry name" value="Histidine kinase"/>
    <property type="match status" value="1"/>
</dbReference>
<dbReference type="InterPro" id="IPR035965">
    <property type="entry name" value="PAS-like_dom_sf"/>
</dbReference>
<dbReference type="InterPro" id="IPR005467">
    <property type="entry name" value="His_kinase_dom"/>
</dbReference>
<dbReference type="PROSITE" id="PS50112">
    <property type="entry name" value="PAS"/>
    <property type="match status" value="1"/>
</dbReference>
<evidence type="ECO:0000259" key="17">
    <source>
        <dbReference type="PROSITE" id="PS50110"/>
    </source>
</evidence>
<evidence type="ECO:0000256" key="3">
    <source>
        <dbReference type="ARBA" id="ARBA00012438"/>
    </source>
</evidence>
<dbReference type="InterPro" id="IPR011006">
    <property type="entry name" value="CheY-like_superfamily"/>
</dbReference>
<keyword evidence="12" id="KW-0902">Two-component regulatory system</keyword>
<dbReference type="InterPro" id="IPR001789">
    <property type="entry name" value="Sig_transdc_resp-reg_receiver"/>
</dbReference>
<dbReference type="RefSeq" id="WP_069962336.1">
    <property type="nucleotide sequence ID" value="NZ_CP016094.1"/>
</dbReference>
<dbReference type="CDD" id="cd00130">
    <property type="entry name" value="PAS"/>
    <property type="match status" value="1"/>
</dbReference>
<dbReference type="PROSITE" id="PS50110">
    <property type="entry name" value="RESPONSE_REGULATORY"/>
    <property type="match status" value="2"/>
</dbReference>
<keyword evidence="13 15" id="KW-0472">Membrane</keyword>
<evidence type="ECO:0000313" key="19">
    <source>
        <dbReference type="EMBL" id="AOS45152.1"/>
    </source>
</evidence>
<dbReference type="GO" id="GO:0000155">
    <property type="term" value="F:phosphorelay sensor kinase activity"/>
    <property type="evidence" value="ECO:0007669"/>
    <property type="project" value="InterPro"/>
</dbReference>
<dbReference type="InterPro" id="IPR036097">
    <property type="entry name" value="HisK_dim/P_sf"/>
</dbReference>
<reference evidence="19 20" key="1">
    <citation type="submission" date="2016-06" db="EMBL/GenBank/DDBJ databases">
        <title>Three novel species with peptidoglycan cell walls form the new genus Lacunisphaera gen. nov. in the family Opitutaceae of the verrucomicrobial subdivision 4.</title>
        <authorList>
            <person name="Rast P."/>
            <person name="Gloeckner I."/>
            <person name="Jogler M."/>
            <person name="Boedeker C."/>
            <person name="Jeske O."/>
            <person name="Wiegand S."/>
            <person name="Reinhardt R."/>
            <person name="Schumann P."/>
            <person name="Rohde M."/>
            <person name="Spring S."/>
            <person name="Gloeckner F.O."/>
            <person name="Jogler C."/>
        </authorList>
    </citation>
    <scope>NUCLEOTIDE SEQUENCE [LARGE SCALE GENOMIC DNA]</scope>
    <source>
        <strain evidence="19 20">IG16b</strain>
    </source>
</reference>
<evidence type="ECO:0000256" key="14">
    <source>
        <dbReference type="PROSITE-ProRule" id="PRU00169"/>
    </source>
</evidence>
<evidence type="ECO:0000256" key="6">
    <source>
        <dbReference type="ARBA" id="ARBA00022679"/>
    </source>
</evidence>
<keyword evidence="7 15" id="KW-0812">Transmembrane</keyword>
<gene>
    <name evidence="19" type="primary">barA_6</name>
    <name evidence="19" type="ORF">Verru16b_02228</name>
</gene>
<dbReference type="AlphaFoldDB" id="A0A1D8AW78"/>
<keyword evidence="5 14" id="KW-0597">Phosphoprotein</keyword>
<dbReference type="FunFam" id="3.30.565.10:FF:000010">
    <property type="entry name" value="Sensor histidine kinase RcsC"/>
    <property type="match status" value="1"/>
</dbReference>
<proteinExistence type="predicted"/>
<dbReference type="OrthoDB" id="9790669at2"/>
<dbReference type="Pfam" id="PF13426">
    <property type="entry name" value="PAS_9"/>
    <property type="match status" value="1"/>
</dbReference>
<dbReference type="Pfam" id="PF02518">
    <property type="entry name" value="HATPase_c"/>
    <property type="match status" value="1"/>
</dbReference>
<dbReference type="InterPro" id="IPR003661">
    <property type="entry name" value="HisK_dim/P_dom"/>
</dbReference>
<feature type="modified residue" description="4-aspartylphosphate" evidence="14">
    <location>
        <position position="534"/>
    </location>
</feature>
<comment type="subcellular location">
    <subcellularLocation>
        <location evidence="2">Cell membrane</location>
        <topology evidence="2">Multi-pass membrane protein</topology>
    </subcellularLocation>
</comment>
<evidence type="ECO:0000256" key="4">
    <source>
        <dbReference type="ARBA" id="ARBA00022475"/>
    </source>
</evidence>
<keyword evidence="20" id="KW-1185">Reference proteome</keyword>
<dbReference type="PRINTS" id="PR00344">
    <property type="entry name" value="BCTRLSENSOR"/>
</dbReference>
<evidence type="ECO:0000256" key="5">
    <source>
        <dbReference type="ARBA" id="ARBA00022553"/>
    </source>
</evidence>
<evidence type="ECO:0000313" key="20">
    <source>
        <dbReference type="Proteomes" id="UP000095228"/>
    </source>
</evidence>
<dbReference type="SMART" id="SM00388">
    <property type="entry name" value="HisKA"/>
    <property type="match status" value="1"/>
</dbReference>
<dbReference type="PANTHER" id="PTHR45339">
    <property type="entry name" value="HYBRID SIGNAL TRANSDUCTION HISTIDINE KINASE J"/>
    <property type="match status" value="1"/>
</dbReference>
<sequence length="757" mass="82125">MPARPTQPTPAALPRSRFMLALPVALPAAALVALAAAIAWVWLEPDLPPELILHGFATGCALVTALTLGYVIYATRVWRRAALELSEHQKTLNLTLPQLHIVWEKAPLSLMLFDPHDPDVPVRIVDCNPMACEIHGYTREELVGQSIDIIEAHPWAYRAAHDYLTDLRANQRSHGFAQHKRKDGSIITVEYSTSLVLIDGREYTIGIDRDATASKQAEEDLRHAKDAAEAATRAKSEFLANMSHEIRTPMNGVIGMSGLLLDSPLDPQQREFAETIRTSADTLLTVINDILDFSKIEAGKLVFEELEFDLVDTIEGTLDMLAERAQRKNLELLTAIPPELTATLIGDPGRLRQVLVNLIGNAIKFTERGEVVVRVVREQETATDVALRFSVVDTGIGIPADVQARLFQAFTQADTSTTRRFGGTGLGLAIAKQIVALMHGEIGVQSTPGAGATFWFTARFLKPAGAAARPAPTRDPVDLRVLVVDDNDTNRQILHHQIVSWKMQQGSAASGAEALVTLRAAAAAGQPYDAALLDMQMPGMDGLTLAHAIKADPVLARTHLIMLTSLGHVMTKPELAAQGIDAYLVKPVKQSRLFDCLVDVMGAPRAEPAAAKPVLPRPASPDYVAPAKSRILLAEDNTVNQKVALAQLRKLGHSADAVASGLEAVQAVAAVPYDLIFMDCQMPEMDGYEATQAIRQREQATAAAGRPAPRVHIIAMTANAMQGDREKCLAAGMDDYVSKPVRETDLRAALERWAAAR</sequence>
<keyword evidence="9 19" id="KW-0418">Kinase</keyword>
<dbReference type="GO" id="GO:0005524">
    <property type="term" value="F:ATP binding"/>
    <property type="evidence" value="ECO:0007669"/>
    <property type="project" value="UniProtKB-KW"/>
</dbReference>
<dbReference type="Gene3D" id="3.30.565.10">
    <property type="entry name" value="Histidine kinase-like ATPase, C-terminal domain"/>
    <property type="match status" value="1"/>
</dbReference>
<dbReference type="GO" id="GO:0005886">
    <property type="term" value="C:plasma membrane"/>
    <property type="evidence" value="ECO:0007669"/>
    <property type="project" value="UniProtKB-SubCell"/>
</dbReference>
<dbReference type="PANTHER" id="PTHR45339:SF1">
    <property type="entry name" value="HYBRID SIGNAL TRANSDUCTION HISTIDINE KINASE J"/>
    <property type="match status" value="1"/>
</dbReference>
<dbReference type="EMBL" id="CP016094">
    <property type="protein sequence ID" value="AOS45152.1"/>
    <property type="molecule type" value="Genomic_DNA"/>
</dbReference>
<accession>A0A1D8AW78</accession>
<keyword evidence="11 15" id="KW-1133">Transmembrane helix</keyword>
<evidence type="ECO:0000256" key="7">
    <source>
        <dbReference type="ARBA" id="ARBA00022692"/>
    </source>
</evidence>
<dbReference type="SUPFAM" id="SSF47384">
    <property type="entry name" value="Homodimeric domain of signal transducing histidine kinase"/>
    <property type="match status" value="1"/>
</dbReference>
<dbReference type="InterPro" id="IPR036890">
    <property type="entry name" value="HATPase_C_sf"/>
</dbReference>
<dbReference type="Gene3D" id="3.40.50.2300">
    <property type="match status" value="2"/>
</dbReference>
<dbReference type="Gene3D" id="1.10.287.130">
    <property type="match status" value="1"/>
</dbReference>
<keyword evidence="6 19" id="KW-0808">Transferase</keyword>
<dbReference type="SMART" id="SM00448">
    <property type="entry name" value="REC"/>
    <property type="match status" value="2"/>
</dbReference>
<feature type="modified residue" description="4-aspartylphosphate" evidence="14">
    <location>
        <position position="679"/>
    </location>
</feature>
<dbReference type="PROSITE" id="PS50109">
    <property type="entry name" value="HIS_KIN"/>
    <property type="match status" value="1"/>
</dbReference>
<keyword evidence="10" id="KW-0067">ATP-binding</keyword>
<evidence type="ECO:0000256" key="13">
    <source>
        <dbReference type="ARBA" id="ARBA00023136"/>
    </source>
</evidence>
<evidence type="ECO:0000259" key="18">
    <source>
        <dbReference type="PROSITE" id="PS50112"/>
    </source>
</evidence>
<dbReference type="EC" id="2.7.13.3" evidence="3"/>
<dbReference type="Pfam" id="PF00072">
    <property type="entry name" value="Response_reg"/>
    <property type="match status" value="2"/>
</dbReference>
<feature type="domain" description="Response regulatory" evidence="17">
    <location>
        <begin position="480"/>
        <end position="601"/>
    </location>
</feature>
<evidence type="ECO:0000256" key="15">
    <source>
        <dbReference type="SAM" id="Phobius"/>
    </source>
</evidence>
<dbReference type="NCBIfam" id="TIGR00229">
    <property type="entry name" value="sensory_box"/>
    <property type="match status" value="1"/>
</dbReference>
<dbReference type="STRING" id="1838286.Verru16b_02228"/>
<keyword evidence="8" id="KW-0547">Nucleotide-binding</keyword>
<dbReference type="KEGG" id="obg:Verru16b_02228"/>
<evidence type="ECO:0000256" key="2">
    <source>
        <dbReference type="ARBA" id="ARBA00004651"/>
    </source>
</evidence>
<evidence type="ECO:0000256" key="10">
    <source>
        <dbReference type="ARBA" id="ARBA00022840"/>
    </source>
</evidence>
<dbReference type="InterPro" id="IPR003594">
    <property type="entry name" value="HATPase_dom"/>
</dbReference>
<protein>
    <recommendedName>
        <fullName evidence="3">histidine kinase</fullName>
        <ecNumber evidence="3">2.7.13.3</ecNumber>
    </recommendedName>
</protein>
<dbReference type="CDD" id="cd17546">
    <property type="entry name" value="REC_hyHK_CKI1_RcsC-like"/>
    <property type="match status" value="2"/>
</dbReference>
<dbReference type="CDD" id="cd00082">
    <property type="entry name" value="HisKA"/>
    <property type="match status" value="1"/>
</dbReference>
<feature type="domain" description="Response regulatory" evidence="17">
    <location>
        <begin position="630"/>
        <end position="754"/>
    </location>
</feature>
<dbReference type="PATRIC" id="fig|1838286.3.peg.2240"/>
<dbReference type="InterPro" id="IPR004358">
    <property type="entry name" value="Sig_transdc_His_kin-like_C"/>
</dbReference>
<keyword evidence="4" id="KW-1003">Cell membrane</keyword>
<dbReference type="InterPro" id="IPR000014">
    <property type="entry name" value="PAS"/>
</dbReference>
<dbReference type="SUPFAM" id="SSF55874">
    <property type="entry name" value="ATPase domain of HSP90 chaperone/DNA topoisomerase II/histidine kinase"/>
    <property type="match status" value="1"/>
</dbReference>
<comment type="catalytic activity">
    <reaction evidence="1">
        <text>ATP + protein L-histidine = ADP + protein N-phospho-L-histidine.</text>
        <dbReference type="EC" id="2.7.13.3"/>
    </reaction>
</comment>
<evidence type="ECO:0000256" key="9">
    <source>
        <dbReference type="ARBA" id="ARBA00022777"/>
    </source>
</evidence>
<name>A0A1D8AW78_9BACT</name>
<dbReference type="Pfam" id="PF00512">
    <property type="entry name" value="HisKA"/>
    <property type="match status" value="1"/>
</dbReference>
<evidence type="ECO:0000256" key="11">
    <source>
        <dbReference type="ARBA" id="ARBA00022989"/>
    </source>
</evidence>
<dbReference type="SUPFAM" id="SSF55785">
    <property type="entry name" value="PYP-like sensor domain (PAS domain)"/>
    <property type="match status" value="1"/>
</dbReference>